<sequence length="501" mass="56422">MNPDIAKRLASIGGSELVNSWEEIRTTMQLRRLPSIEIDNLSLGYALAIGGMAAAIDVVLDKIFRAKMHEKHRERTPEEQEALEKTLEDIMKELGIPAGGDKGDPDMAMDWYKKLNEVLNLKSKFKLRPANHRMVNHTDEKTVIEMLMNGEAGFGDYREQLYPKMSYEAAKRLYDAHIAADRGTKQSLPLSFMTWFWEQSVRAANPEKAGEPNAIYAFLSKFMPNVDWSKWINKLCGKDGLIPDGATFGEAMLKLYETGTLNQRVFWTGDLGAAVGGIKRRAVIAATMEIGVEIFAFAEGVKLGFISLDDNLDTLTRKTKEWREQPKYMDMRIAAQCAACSGGIARAAIKGDVLNINYVSLGMVMRHLWIYPRAQSRHYDRLVELSDGYKSEAFRQFTEKTGISIRPQLTLIEGGMKMAKSLDDRLHKAGCQSTRVRVLASRYPAKLEPLVALYEKHAPKAEKDDAFQEKYDALCEGWYLSKITDDGQAIDQLTKDLKALS</sequence>
<keyword evidence="2" id="KW-1185">Reference proteome</keyword>
<gene>
    <name evidence="1" type="ORF">CEQ51_21215</name>
</gene>
<dbReference type="Proteomes" id="UP000251666">
    <property type="component" value="Chromosome"/>
</dbReference>
<dbReference type="KEGG" id="pthv:CE140_20665"/>
<name>A0A2Z4ZF05_9PSED</name>
<protein>
    <submittedName>
        <fullName evidence="1">Uncharacterized protein</fullName>
    </submittedName>
</protein>
<reference evidence="2" key="1">
    <citation type="journal article" date="2021" name="Front. Microbiol.">
        <title>Genomic Analysis of the 1-Aminocyclopropane-1-Carboxylate Deaminase-Producing Pseudomonas thivervalensis SC5 Reveals Its Multifaceted Roles in Soil and in Beneficial Interactions With Plants.</title>
        <authorList>
            <person name="Nascimento F.X."/>
            <person name="Uron P."/>
            <person name="Glick B.R."/>
            <person name="Giachini A."/>
            <person name="Rossi M.J."/>
        </authorList>
    </citation>
    <scope>NUCLEOTIDE SEQUENCE [LARGE SCALE GENOMIC DNA]</scope>
    <source>
        <strain evidence="2">PLM3</strain>
    </source>
</reference>
<dbReference type="EMBL" id="CP022202">
    <property type="protein sequence ID" value="AXA62491.1"/>
    <property type="molecule type" value="Genomic_DNA"/>
</dbReference>
<organism evidence="1 2">
    <name type="scientific">Pseudomonas thivervalensis</name>
    <dbReference type="NCBI Taxonomy" id="86265"/>
    <lineage>
        <taxon>Bacteria</taxon>
        <taxon>Pseudomonadati</taxon>
        <taxon>Pseudomonadota</taxon>
        <taxon>Gammaproteobacteria</taxon>
        <taxon>Pseudomonadales</taxon>
        <taxon>Pseudomonadaceae</taxon>
        <taxon>Pseudomonas</taxon>
    </lineage>
</organism>
<evidence type="ECO:0000313" key="1">
    <source>
        <dbReference type="EMBL" id="AXA62491.1"/>
    </source>
</evidence>
<proteinExistence type="predicted"/>
<evidence type="ECO:0000313" key="2">
    <source>
        <dbReference type="Proteomes" id="UP000251666"/>
    </source>
</evidence>
<accession>A0A2Z4ZF05</accession>
<dbReference type="RefSeq" id="WP_208665530.1">
    <property type="nucleotide sequence ID" value="NZ_CP022201.1"/>
</dbReference>
<dbReference type="AlphaFoldDB" id="A0A2Z4ZF05"/>